<protein>
    <submittedName>
        <fullName evidence="3">Uncharacterized protein</fullName>
    </submittedName>
</protein>
<evidence type="ECO:0000256" key="1">
    <source>
        <dbReference type="SAM" id="MobiDB-lite"/>
    </source>
</evidence>
<evidence type="ECO:0000313" key="3">
    <source>
        <dbReference type="EMBL" id="KAF5339913.1"/>
    </source>
</evidence>
<keyword evidence="2" id="KW-1133">Transmembrane helix</keyword>
<dbReference type="Proteomes" id="UP000559256">
    <property type="component" value="Unassembled WGS sequence"/>
</dbReference>
<dbReference type="EMBL" id="JAACJM010000181">
    <property type="protein sequence ID" value="KAF5339913.1"/>
    <property type="molecule type" value="Genomic_DNA"/>
</dbReference>
<accession>A0A8H5FKP8</accession>
<name>A0A8H5FKP8_9AGAR</name>
<dbReference type="AlphaFoldDB" id="A0A8H5FKP8"/>
<comment type="caution">
    <text evidence="3">The sequence shown here is derived from an EMBL/GenBank/DDBJ whole genome shotgun (WGS) entry which is preliminary data.</text>
</comment>
<feature type="compositionally biased region" description="Low complexity" evidence="1">
    <location>
        <begin position="26"/>
        <end position="39"/>
    </location>
</feature>
<feature type="transmembrane region" description="Helical" evidence="2">
    <location>
        <begin position="91"/>
        <end position="110"/>
    </location>
</feature>
<evidence type="ECO:0000313" key="4">
    <source>
        <dbReference type="Proteomes" id="UP000559256"/>
    </source>
</evidence>
<sequence>MHLSTSLVCSAIGDTGVHYAFHRSHSPTSSTISSGVVTTQDASPPPTEDSVEYQGNLQAIQNLMGLHADTHAAITPILSQLSLSSPASPTVLTILALLIPSILFLSPFIPTRHYPYYHPIHIILTVPLTSASRRLQPSSQLSLYMVSFPNTYTNPPNSPSSRVSFPQIAHFLLNPSL</sequence>
<feature type="region of interest" description="Disordered" evidence="1">
    <location>
        <begin position="26"/>
        <end position="49"/>
    </location>
</feature>
<keyword evidence="4" id="KW-1185">Reference proteome</keyword>
<evidence type="ECO:0000256" key="2">
    <source>
        <dbReference type="SAM" id="Phobius"/>
    </source>
</evidence>
<keyword evidence="2" id="KW-0812">Transmembrane</keyword>
<gene>
    <name evidence="3" type="ORF">D9758_015013</name>
</gene>
<proteinExistence type="predicted"/>
<keyword evidence="2" id="KW-0472">Membrane</keyword>
<organism evidence="3 4">
    <name type="scientific">Tetrapyrgos nigripes</name>
    <dbReference type="NCBI Taxonomy" id="182062"/>
    <lineage>
        <taxon>Eukaryota</taxon>
        <taxon>Fungi</taxon>
        <taxon>Dikarya</taxon>
        <taxon>Basidiomycota</taxon>
        <taxon>Agaricomycotina</taxon>
        <taxon>Agaricomycetes</taxon>
        <taxon>Agaricomycetidae</taxon>
        <taxon>Agaricales</taxon>
        <taxon>Marasmiineae</taxon>
        <taxon>Marasmiaceae</taxon>
        <taxon>Tetrapyrgos</taxon>
    </lineage>
</organism>
<reference evidence="3 4" key="1">
    <citation type="journal article" date="2020" name="ISME J.">
        <title>Uncovering the hidden diversity of litter-decomposition mechanisms in mushroom-forming fungi.</title>
        <authorList>
            <person name="Floudas D."/>
            <person name="Bentzer J."/>
            <person name="Ahren D."/>
            <person name="Johansson T."/>
            <person name="Persson P."/>
            <person name="Tunlid A."/>
        </authorList>
    </citation>
    <scope>NUCLEOTIDE SEQUENCE [LARGE SCALE GENOMIC DNA]</scope>
    <source>
        <strain evidence="3 4">CBS 291.85</strain>
    </source>
</reference>
<dbReference type="OrthoDB" id="74314at2759"/>